<feature type="compositionally biased region" description="Polar residues" evidence="1">
    <location>
        <begin position="86"/>
        <end position="97"/>
    </location>
</feature>
<evidence type="ECO:0000313" key="3">
    <source>
        <dbReference type="Proteomes" id="UP000054018"/>
    </source>
</evidence>
<accession>A0A0C9ZPT4</accession>
<feature type="region of interest" description="Disordered" evidence="1">
    <location>
        <begin position="60"/>
        <end position="111"/>
    </location>
</feature>
<keyword evidence="3" id="KW-1185">Reference proteome</keyword>
<feature type="region of interest" description="Disordered" evidence="1">
    <location>
        <begin position="184"/>
        <end position="205"/>
    </location>
</feature>
<protein>
    <submittedName>
        <fullName evidence="2">Uncharacterized protein</fullName>
    </submittedName>
</protein>
<dbReference type="STRING" id="765257.A0A0C9ZPT4"/>
<proteinExistence type="predicted"/>
<dbReference type="Proteomes" id="UP000054018">
    <property type="component" value="Unassembled WGS sequence"/>
</dbReference>
<reference evidence="3" key="2">
    <citation type="submission" date="2015-01" db="EMBL/GenBank/DDBJ databases">
        <title>Evolutionary Origins and Diversification of the Mycorrhizal Mutualists.</title>
        <authorList>
            <consortium name="DOE Joint Genome Institute"/>
            <consortium name="Mycorrhizal Genomics Consortium"/>
            <person name="Kohler A."/>
            <person name="Kuo A."/>
            <person name="Nagy L.G."/>
            <person name="Floudas D."/>
            <person name="Copeland A."/>
            <person name="Barry K.W."/>
            <person name="Cichocki N."/>
            <person name="Veneault-Fourrey C."/>
            <person name="LaButti K."/>
            <person name="Lindquist E.A."/>
            <person name="Lipzen A."/>
            <person name="Lundell T."/>
            <person name="Morin E."/>
            <person name="Murat C."/>
            <person name="Riley R."/>
            <person name="Ohm R."/>
            <person name="Sun H."/>
            <person name="Tunlid A."/>
            <person name="Henrissat B."/>
            <person name="Grigoriev I.V."/>
            <person name="Hibbett D.S."/>
            <person name="Martin F."/>
        </authorList>
    </citation>
    <scope>NUCLEOTIDE SEQUENCE [LARGE SCALE GENOMIC DNA]</scope>
    <source>
        <strain evidence="3">441</strain>
    </source>
</reference>
<reference evidence="2 3" key="1">
    <citation type="submission" date="2014-04" db="EMBL/GenBank/DDBJ databases">
        <authorList>
            <consortium name="DOE Joint Genome Institute"/>
            <person name="Kuo A."/>
            <person name="Kohler A."/>
            <person name="Costa M.D."/>
            <person name="Nagy L.G."/>
            <person name="Floudas D."/>
            <person name="Copeland A."/>
            <person name="Barry K.W."/>
            <person name="Cichocki N."/>
            <person name="Veneault-Fourrey C."/>
            <person name="LaButti K."/>
            <person name="Lindquist E.A."/>
            <person name="Lipzen A."/>
            <person name="Lundell T."/>
            <person name="Morin E."/>
            <person name="Murat C."/>
            <person name="Sun H."/>
            <person name="Tunlid A."/>
            <person name="Henrissat B."/>
            <person name="Grigoriev I.V."/>
            <person name="Hibbett D.S."/>
            <person name="Martin F."/>
            <person name="Nordberg H.P."/>
            <person name="Cantor M.N."/>
            <person name="Hua S.X."/>
        </authorList>
    </citation>
    <scope>NUCLEOTIDE SEQUENCE [LARGE SCALE GENOMIC DNA]</scope>
    <source>
        <strain evidence="2 3">441</strain>
    </source>
</reference>
<dbReference type="OrthoDB" id="2690974at2759"/>
<sequence>MSSTTSSLSGVRLISGGTIVSRGDVLDKMKSEDAPTDEIERMTAPLFRQCTAEPTVDPNLATAHRSTKDGHLPVDVPTAAAKDSSPPFQANQYGSRSDNGRKIPPVSVDDDNIDVPVDKDWTSCRNFLPYPKATNLSVERQSTHANSVGVPEEPMGTEGLSGVSPPTSHATFNVIPGSPAVQTPIPPASSMPTSTTTEQTNREQTRRQFLPLIRQLVADRRRGVLRPSRSDVATALMQADKNTYKHVGVTKFKHYAALAQRAGLVVLGGVEGDSWIALHPDWLDEAEATESGFNTRTIGAGCFQPLVDILVQFHRSGVRSVLRSRVGQMLEPTAYRDAGVPGFKEYITRAIEVGIVLYGGVDGYAWICLHPDLDNQVDDRNQDW</sequence>
<name>A0A0C9ZPT4_9AGAM</name>
<evidence type="ECO:0000313" key="2">
    <source>
        <dbReference type="EMBL" id="KIK31316.1"/>
    </source>
</evidence>
<evidence type="ECO:0000256" key="1">
    <source>
        <dbReference type="SAM" id="MobiDB-lite"/>
    </source>
</evidence>
<dbReference type="AlphaFoldDB" id="A0A0C9ZPT4"/>
<organism evidence="2 3">
    <name type="scientific">Pisolithus microcarpus 441</name>
    <dbReference type="NCBI Taxonomy" id="765257"/>
    <lineage>
        <taxon>Eukaryota</taxon>
        <taxon>Fungi</taxon>
        <taxon>Dikarya</taxon>
        <taxon>Basidiomycota</taxon>
        <taxon>Agaricomycotina</taxon>
        <taxon>Agaricomycetes</taxon>
        <taxon>Agaricomycetidae</taxon>
        <taxon>Boletales</taxon>
        <taxon>Sclerodermatineae</taxon>
        <taxon>Pisolithaceae</taxon>
        <taxon>Pisolithus</taxon>
    </lineage>
</organism>
<feature type="compositionally biased region" description="Low complexity" evidence="1">
    <location>
        <begin position="190"/>
        <end position="199"/>
    </location>
</feature>
<dbReference type="EMBL" id="KN833685">
    <property type="protein sequence ID" value="KIK31316.1"/>
    <property type="molecule type" value="Genomic_DNA"/>
</dbReference>
<dbReference type="HOGENOM" id="CLU_719849_0_0_1"/>
<gene>
    <name evidence="2" type="ORF">PISMIDRAFT_20656</name>
</gene>